<dbReference type="InterPro" id="IPR014729">
    <property type="entry name" value="Rossmann-like_a/b/a_fold"/>
</dbReference>
<dbReference type="PRINTS" id="PR01438">
    <property type="entry name" value="UNVRSLSTRESS"/>
</dbReference>
<name>A0ABP9TID0_9MICC</name>
<proteinExistence type="inferred from homology"/>
<keyword evidence="4" id="KW-1185">Reference proteome</keyword>
<dbReference type="EMBL" id="BAABLK010000016">
    <property type="protein sequence ID" value="GAA5226341.1"/>
    <property type="molecule type" value="Genomic_DNA"/>
</dbReference>
<evidence type="ECO:0000313" key="4">
    <source>
        <dbReference type="Proteomes" id="UP001501257"/>
    </source>
</evidence>
<evidence type="ECO:0000256" key="1">
    <source>
        <dbReference type="ARBA" id="ARBA00008791"/>
    </source>
</evidence>
<comment type="similarity">
    <text evidence="1">Belongs to the universal stress protein A family.</text>
</comment>
<feature type="domain" description="UspA" evidence="2">
    <location>
        <begin position="152"/>
        <end position="283"/>
    </location>
</feature>
<dbReference type="Gene3D" id="3.40.50.620">
    <property type="entry name" value="HUPs"/>
    <property type="match status" value="2"/>
</dbReference>
<dbReference type="Pfam" id="PF00582">
    <property type="entry name" value="Usp"/>
    <property type="match status" value="2"/>
</dbReference>
<dbReference type="Proteomes" id="UP001501257">
    <property type="component" value="Unassembled WGS sequence"/>
</dbReference>
<dbReference type="InterPro" id="IPR006015">
    <property type="entry name" value="Universal_stress_UspA"/>
</dbReference>
<evidence type="ECO:0000259" key="2">
    <source>
        <dbReference type="Pfam" id="PF00582"/>
    </source>
</evidence>
<accession>A0ABP9TID0</accession>
<feature type="domain" description="UspA" evidence="2">
    <location>
        <begin position="11"/>
        <end position="141"/>
    </location>
</feature>
<dbReference type="InterPro" id="IPR006016">
    <property type="entry name" value="UspA"/>
</dbReference>
<protein>
    <submittedName>
        <fullName evidence="3">Universal stress protein</fullName>
    </submittedName>
</protein>
<dbReference type="SUPFAM" id="SSF52402">
    <property type="entry name" value="Adenine nucleotide alpha hydrolases-like"/>
    <property type="match status" value="2"/>
</dbReference>
<comment type="caution">
    <text evidence="3">The sequence shown here is derived from an EMBL/GenBank/DDBJ whole genome shotgun (WGS) entry which is preliminary data.</text>
</comment>
<evidence type="ECO:0000313" key="3">
    <source>
        <dbReference type="EMBL" id="GAA5226341.1"/>
    </source>
</evidence>
<organism evidence="3 4">
    <name type="scientific">Paeniglutamicibacter antarcticus</name>
    <dbReference type="NCBI Taxonomy" id="494023"/>
    <lineage>
        <taxon>Bacteria</taxon>
        <taxon>Bacillati</taxon>
        <taxon>Actinomycetota</taxon>
        <taxon>Actinomycetes</taxon>
        <taxon>Micrococcales</taxon>
        <taxon>Micrococcaceae</taxon>
        <taxon>Paeniglutamicibacter</taxon>
    </lineage>
</organism>
<gene>
    <name evidence="3" type="ORF">GCM10025778_08720</name>
</gene>
<reference evidence="4" key="1">
    <citation type="journal article" date="2019" name="Int. J. Syst. Evol. Microbiol.">
        <title>The Global Catalogue of Microorganisms (GCM) 10K type strain sequencing project: providing services to taxonomists for standard genome sequencing and annotation.</title>
        <authorList>
            <consortium name="The Broad Institute Genomics Platform"/>
            <consortium name="The Broad Institute Genome Sequencing Center for Infectious Disease"/>
            <person name="Wu L."/>
            <person name="Ma J."/>
        </authorList>
    </citation>
    <scope>NUCLEOTIDE SEQUENCE [LARGE SCALE GENOMIC DNA]</scope>
    <source>
        <strain evidence="4">JCM 18952</strain>
    </source>
</reference>
<dbReference type="RefSeq" id="WP_210102082.1">
    <property type="nucleotide sequence ID" value="NZ_BAABLK010000016.1"/>
</dbReference>
<dbReference type="PANTHER" id="PTHR46268">
    <property type="entry name" value="STRESS RESPONSE PROTEIN NHAX"/>
    <property type="match status" value="1"/>
</dbReference>
<dbReference type="CDD" id="cd00293">
    <property type="entry name" value="USP-like"/>
    <property type="match status" value="2"/>
</dbReference>
<sequence>MKYVVGCTEDKRGREAISLALALSKSLADPAQAELELVHIIRGSAPEDAGSHSERVYQEFLAQTAQTWMERALALVPSGMNARTHIRFAGSMAEGLLEAVSAFKADLVVVGAASAGPFRRFTVGSVANALLHSSPVPVALAPSGYLPPREITRITAALGTRAGADSVLEVAVDSAAARHVPLRLISLVALDKDSHHGDSGQWARAHANSTLERAIEGVHSRTVVTADVAQGRSIEAAIETLEWDDSEIVVIGSSRLAERSRIFLGSTANKMLRALPVPMVVVPRFHVPATASQGPGRF</sequence>
<dbReference type="PANTHER" id="PTHR46268:SF6">
    <property type="entry name" value="UNIVERSAL STRESS PROTEIN UP12"/>
    <property type="match status" value="1"/>
</dbReference>